<evidence type="ECO:0000256" key="1">
    <source>
        <dbReference type="SAM" id="MobiDB-lite"/>
    </source>
</evidence>
<dbReference type="KEGG" id="ovb:NB640_02065"/>
<proteinExistence type="predicted"/>
<reference evidence="3" key="1">
    <citation type="journal article" date="2022" name="Front. Microbiol.">
        <title>New perspectives on an old grouping: The genomic and phenotypic variability of Oxalobacter formigenes and the implications for calcium oxalate stone prevention.</title>
        <authorList>
            <person name="Chmiel J.A."/>
            <person name="Carr C."/>
            <person name="Stuivenberg G.A."/>
            <person name="Venema R."/>
            <person name="Chanyi R.M."/>
            <person name="Al K.F."/>
            <person name="Giguere D."/>
            <person name="Say H."/>
            <person name="Akouris P.P."/>
            <person name="Dominguez Romero S.A."/>
            <person name="Kwong A."/>
            <person name="Tai V."/>
            <person name="Koval S.F."/>
            <person name="Razvi H."/>
            <person name="Bjazevic J."/>
            <person name="Burton J.P."/>
        </authorList>
    </citation>
    <scope>NUCLEOTIDE SEQUENCE</scope>
    <source>
        <strain evidence="3">WoOx3</strain>
    </source>
</reference>
<feature type="region of interest" description="Disordered" evidence="1">
    <location>
        <begin position="78"/>
        <end position="102"/>
    </location>
</feature>
<feature type="region of interest" description="Disordered" evidence="1">
    <location>
        <begin position="24"/>
        <end position="44"/>
    </location>
</feature>
<organism evidence="3 4">
    <name type="scientific">Oxalobacter vibrioformis</name>
    <dbReference type="NCBI Taxonomy" id="933080"/>
    <lineage>
        <taxon>Bacteria</taxon>
        <taxon>Pseudomonadati</taxon>
        <taxon>Pseudomonadota</taxon>
        <taxon>Betaproteobacteria</taxon>
        <taxon>Burkholderiales</taxon>
        <taxon>Oxalobacteraceae</taxon>
        <taxon>Oxalobacter</taxon>
    </lineage>
</organism>
<sequence length="102" mass="11840">MKASHKIAITLFSFGIFIGTAHAQESHEEKPAETPQQLAAEDETSYVGYGRRMRRNTNYDNYCGDSPCSNYRRANRMSHHDRKMLRQQVNEAGKTLYPQRHH</sequence>
<evidence type="ECO:0000313" key="4">
    <source>
        <dbReference type="Proteomes" id="UP001156215"/>
    </source>
</evidence>
<accession>A0A9E9P3W0</accession>
<feature type="chain" id="PRO_5039109291" evidence="2">
    <location>
        <begin position="24"/>
        <end position="102"/>
    </location>
</feature>
<gene>
    <name evidence="3" type="ORF">NB640_02065</name>
</gene>
<name>A0A9E9P3W0_9BURK</name>
<protein>
    <submittedName>
        <fullName evidence="3">Uncharacterized protein</fullName>
    </submittedName>
</protein>
<dbReference type="Proteomes" id="UP001156215">
    <property type="component" value="Chromosome"/>
</dbReference>
<feature type="signal peptide" evidence="2">
    <location>
        <begin position="1"/>
        <end position="23"/>
    </location>
</feature>
<keyword evidence="2" id="KW-0732">Signal</keyword>
<dbReference type="RefSeq" id="WP_269309484.1">
    <property type="nucleotide sequence ID" value="NZ_CP098242.1"/>
</dbReference>
<evidence type="ECO:0000313" key="3">
    <source>
        <dbReference type="EMBL" id="WAW10468.1"/>
    </source>
</evidence>
<keyword evidence="4" id="KW-1185">Reference proteome</keyword>
<evidence type="ECO:0000256" key="2">
    <source>
        <dbReference type="SAM" id="SignalP"/>
    </source>
</evidence>
<dbReference type="EMBL" id="CP098242">
    <property type="protein sequence ID" value="WAW10468.1"/>
    <property type="molecule type" value="Genomic_DNA"/>
</dbReference>
<dbReference type="AlphaFoldDB" id="A0A9E9P3W0"/>